<dbReference type="CDD" id="cd00267">
    <property type="entry name" value="ABC_ATPase"/>
    <property type="match status" value="1"/>
</dbReference>
<evidence type="ECO:0000313" key="1">
    <source>
        <dbReference type="EMBL" id="KJY67671.1"/>
    </source>
</evidence>
<gene>
    <name evidence="1" type="ORF">TW71_21995</name>
</gene>
<dbReference type="GO" id="GO:0005524">
    <property type="term" value="F:ATP binding"/>
    <property type="evidence" value="ECO:0007669"/>
    <property type="project" value="InterPro"/>
</dbReference>
<protein>
    <submittedName>
        <fullName evidence="1">Uncharacterized protein</fullName>
    </submittedName>
</protein>
<organism evidence="1">
    <name type="scientific">Vibrio coralliilyticus</name>
    <dbReference type="NCBI Taxonomy" id="190893"/>
    <lineage>
        <taxon>Bacteria</taxon>
        <taxon>Pseudomonadati</taxon>
        <taxon>Pseudomonadota</taxon>
        <taxon>Gammaproteobacteria</taxon>
        <taxon>Vibrionales</taxon>
        <taxon>Vibrionaceae</taxon>
        <taxon>Vibrio</taxon>
    </lineage>
</organism>
<dbReference type="AlphaFoldDB" id="A0A837G0W2"/>
<dbReference type="Gene3D" id="3.40.50.300">
    <property type="entry name" value="P-loop containing nucleotide triphosphate hydrolases"/>
    <property type="match status" value="1"/>
</dbReference>
<reference evidence="1" key="1">
    <citation type="journal article" date="2015" name="BMC Genomics">
        <title>Genome mining reveals unlocked bioactive potential of marine Gram-negative bacteria.</title>
        <authorList>
            <person name="Machado H."/>
            <person name="Sonnenschein E.C."/>
            <person name="Melchiorsen J."/>
            <person name="Gram L."/>
        </authorList>
    </citation>
    <scope>NUCLEOTIDE SEQUENCE</scope>
    <source>
        <strain evidence="1">S2052</strain>
    </source>
</reference>
<dbReference type="PANTHER" id="PTHR43581">
    <property type="entry name" value="ATP/GTP PHOSPHATASE"/>
    <property type="match status" value="1"/>
</dbReference>
<dbReference type="InterPro" id="IPR003959">
    <property type="entry name" value="ATPase_AAA_core"/>
</dbReference>
<comment type="caution">
    <text evidence="1">The sequence shown here is derived from an EMBL/GenBank/DDBJ whole genome shotgun (WGS) entry which is preliminary data.</text>
</comment>
<name>A0A837G0W2_9VIBR</name>
<dbReference type="InterPro" id="IPR027417">
    <property type="entry name" value="P-loop_NTPase"/>
</dbReference>
<proteinExistence type="predicted"/>
<dbReference type="SUPFAM" id="SSF52540">
    <property type="entry name" value="P-loop containing nucleoside triphosphate hydrolases"/>
    <property type="match status" value="1"/>
</dbReference>
<sequence>MKIYISKTTAIGKYDGFHLIQDHLATGHSQPWNDYDYYVTFMLYHVSNRKQTKIDLLKLLINGEMVTADFLIKKGEVVSGSISDITSIIGNLEAVSLGGNINYYQKLNSILEGDKRQVNNLLYLLHDASYQIENEENYSKFEGYGKTIIRDGETAKSLIKKGYHVALGTYQRDKSFQLCLDSPLPTIDPIDFSFDISKKIAKTNINLIIGENGSGKTQILKRISEIMLGIEKNSSDWPFFHKLIITSYSPFENFYTTDDVLNILDKKNNRGKNKRLDRERRNLHINKYAYIGFKDKKNNFNLDWPKEFSVKSLKSIIRYDREENWWNDTSRLDTLKETLSLSMEFDDIAVKLKNGDFHIIKDNPYRRFNKIKDDIQEKEGLFFMKDDEPIPLSSGQEIFSYMIPSLASEIEDESLIIIDEPELYLHPTLEVGLINMLKRLLSETNSSAIIATHSALIAREVSEDGVIVLKKEDGYTTAQQPEVQTFGESLEVIIGEAFDDYTTYKPFQSEIDDLIESGTDIQQLLSKSSSQIGDEALVYITSSSDNKSIEIKRK</sequence>
<dbReference type="RefSeq" id="WP_045987310.1">
    <property type="nucleotide sequence ID" value="NZ_CP063052.1"/>
</dbReference>
<dbReference type="EMBL" id="JXXR01000026">
    <property type="protein sequence ID" value="KJY67671.1"/>
    <property type="molecule type" value="Genomic_DNA"/>
</dbReference>
<dbReference type="PANTHER" id="PTHR43581:SF3">
    <property type="entry name" value="AAA+ ATPASE DOMAIN-CONTAINING PROTEIN"/>
    <property type="match status" value="1"/>
</dbReference>
<dbReference type="SMART" id="SM00382">
    <property type="entry name" value="AAA"/>
    <property type="match status" value="1"/>
</dbReference>
<dbReference type="GO" id="GO:0016887">
    <property type="term" value="F:ATP hydrolysis activity"/>
    <property type="evidence" value="ECO:0007669"/>
    <property type="project" value="InterPro"/>
</dbReference>
<accession>A0A837G0W2</accession>
<dbReference type="Pfam" id="PF13304">
    <property type="entry name" value="AAA_21"/>
    <property type="match status" value="1"/>
</dbReference>
<dbReference type="InterPro" id="IPR003593">
    <property type="entry name" value="AAA+_ATPase"/>
</dbReference>
<dbReference type="InterPro" id="IPR051396">
    <property type="entry name" value="Bact_Antivir_Def_Nuclease"/>
</dbReference>